<protein>
    <recommendedName>
        <fullName evidence="3">META domain-containing protein</fullName>
    </recommendedName>
</protein>
<dbReference type="RefSeq" id="WP_160747339.1">
    <property type="nucleotide sequence ID" value="NZ_WTYK01000008.1"/>
</dbReference>
<dbReference type="Proteomes" id="UP000469159">
    <property type="component" value="Unassembled WGS sequence"/>
</dbReference>
<dbReference type="AlphaFoldDB" id="A0A6I4UXI7"/>
<evidence type="ECO:0000313" key="2">
    <source>
        <dbReference type="Proteomes" id="UP000469159"/>
    </source>
</evidence>
<reference evidence="1 2" key="1">
    <citation type="submission" date="2019-12" db="EMBL/GenBank/DDBJ databases">
        <title>Genomic-based taxomic classification of the family Erythrobacteraceae.</title>
        <authorList>
            <person name="Xu L."/>
        </authorList>
    </citation>
    <scope>NUCLEOTIDE SEQUENCE [LARGE SCALE GENOMIC DNA]</scope>
    <source>
        <strain evidence="1 2">MCCC 1K02066</strain>
    </source>
</reference>
<name>A0A6I4UXI7_9SPHN</name>
<organism evidence="1 2">
    <name type="scientific">Croceibacterium soli</name>
    <dbReference type="NCBI Taxonomy" id="1739690"/>
    <lineage>
        <taxon>Bacteria</taxon>
        <taxon>Pseudomonadati</taxon>
        <taxon>Pseudomonadota</taxon>
        <taxon>Alphaproteobacteria</taxon>
        <taxon>Sphingomonadales</taxon>
        <taxon>Erythrobacteraceae</taxon>
        <taxon>Croceibacterium</taxon>
    </lineage>
</organism>
<evidence type="ECO:0008006" key="3">
    <source>
        <dbReference type="Google" id="ProtNLM"/>
    </source>
</evidence>
<evidence type="ECO:0000313" key="1">
    <source>
        <dbReference type="EMBL" id="MXP42479.1"/>
    </source>
</evidence>
<comment type="caution">
    <text evidence="1">The sequence shown here is derived from an EMBL/GenBank/DDBJ whole genome shotgun (WGS) entry which is preliminary data.</text>
</comment>
<proteinExistence type="predicted"/>
<dbReference type="EMBL" id="WTYK01000008">
    <property type="protein sequence ID" value="MXP42479.1"/>
    <property type="molecule type" value="Genomic_DNA"/>
</dbReference>
<accession>A0A6I4UXI7</accession>
<gene>
    <name evidence="1" type="ORF">GRI75_12595</name>
</gene>
<dbReference type="OrthoDB" id="5489750at2"/>
<sequence length="268" mass="28409">MRRLILQSARDDKVVGAVRCLGRFSARRSAVLMLVLLPLAACTAPADTTAPPETAAPTPRITAEIADDGTFLRRIDPLGGQWKVGQLGEADYRRFDAWIGFSGGGFLNLGAGCGGGYPALYRLEGADISVTRLESIRTGKCAGSAELASGSAAAREAAAESERQLGAFIDQLSRWERHGNTLLLVARDGTRAVLTRPHEPHPELAGRWRIESIGGEPLVTERRPATLSIGFNSISAHADCNSMGSSFTTPAPGRISASAVRRLSGETT</sequence>
<keyword evidence="2" id="KW-1185">Reference proteome</keyword>